<evidence type="ECO:0000313" key="2">
    <source>
        <dbReference type="EMBL" id="PWB07294.1"/>
    </source>
</evidence>
<name>A0A2V1IVD0_9BACT</name>
<organism evidence="2 3">
    <name type="scientific">Paramuribaculum intestinale</name>
    <dbReference type="NCBI Taxonomy" id="2094151"/>
    <lineage>
        <taxon>Bacteria</taxon>
        <taxon>Pseudomonadati</taxon>
        <taxon>Bacteroidota</taxon>
        <taxon>Bacteroidia</taxon>
        <taxon>Bacteroidales</taxon>
        <taxon>Muribaculaceae</taxon>
        <taxon>Paramuribaculum</taxon>
    </lineage>
</organism>
<dbReference type="RefSeq" id="WP_107036162.1">
    <property type="nucleotide sequence ID" value="NZ_CAOLHR010000009.1"/>
</dbReference>
<keyword evidence="1" id="KW-0472">Membrane</keyword>
<accession>A0A2V1IVD0</accession>
<feature type="transmembrane region" description="Helical" evidence="1">
    <location>
        <begin position="48"/>
        <end position="68"/>
    </location>
</feature>
<dbReference type="AlphaFoldDB" id="A0A2V1IVD0"/>
<evidence type="ECO:0000256" key="1">
    <source>
        <dbReference type="SAM" id="Phobius"/>
    </source>
</evidence>
<reference evidence="3" key="1">
    <citation type="submission" date="2018-02" db="EMBL/GenBank/DDBJ databases">
        <authorList>
            <person name="Clavel T."/>
            <person name="Strowig T."/>
        </authorList>
    </citation>
    <scope>NUCLEOTIDE SEQUENCE [LARGE SCALE GENOMIC DNA]</scope>
    <source>
        <strain evidence="3">DSM 100764</strain>
    </source>
</reference>
<dbReference type="EMBL" id="PUBV01000014">
    <property type="protein sequence ID" value="PWB07294.1"/>
    <property type="molecule type" value="Genomic_DNA"/>
</dbReference>
<sequence length="173" mass="19253">MSKTTIKFIFLAIMLIAVQVVVFNHIALLGYAVGFIFIYTLLHLPLTLSANWTLTIGFFMGLAVDIFADTQGMNAIACTILAALRRPVVKLYFPREEDITDPCPSARSLGFPVFAKYAITLSAIYCLVIFLVESMSFFRPLSLMLRIASSTLLTFLLMIATDSLTSSHNEKRL</sequence>
<dbReference type="Proteomes" id="UP000244925">
    <property type="component" value="Unassembled WGS sequence"/>
</dbReference>
<keyword evidence="1" id="KW-1133">Transmembrane helix</keyword>
<feature type="transmembrane region" description="Helical" evidence="1">
    <location>
        <begin position="143"/>
        <end position="161"/>
    </location>
</feature>
<protein>
    <submittedName>
        <fullName evidence="2">Rod shape-determining protein MreD</fullName>
    </submittedName>
</protein>
<proteinExistence type="predicted"/>
<evidence type="ECO:0000313" key="3">
    <source>
        <dbReference type="Proteomes" id="UP000244925"/>
    </source>
</evidence>
<keyword evidence="3" id="KW-1185">Reference proteome</keyword>
<keyword evidence="1" id="KW-0812">Transmembrane</keyword>
<gene>
    <name evidence="2" type="ORF">C5O25_07710</name>
</gene>
<dbReference type="GeneID" id="93423491"/>
<feature type="transmembrane region" description="Helical" evidence="1">
    <location>
        <begin position="113"/>
        <end position="131"/>
    </location>
</feature>
<comment type="caution">
    <text evidence="2">The sequence shown here is derived from an EMBL/GenBank/DDBJ whole genome shotgun (WGS) entry which is preliminary data.</text>
</comment>
<feature type="transmembrane region" description="Helical" evidence="1">
    <location>
        <begin position="9"/>
        <end position="42"/>
    </location>
</feature>